<proteinExistence type="predicted"/>
<sequence>MAYFHFGAVSFLLQDHYHEALAEHFMMLILMKDVAAWWAHGEESQITPVTASGSRRSPPSRGT</sequence>
<comment type="caution">
    <text evidence="1">The sequence shown here is derived from an EMBL/GenBank/DDBJ whole genome shotgun (WGS) entry which is preliminary data.</text>
</comment>
<name>A0AAW5RH58_AERME</name>
<dbReference type="AlphaFoldDB" id="A0AAW5RH58"/>
<protein>
    <submittedName>
        <fullName evidence="1">Uncharacterized protein</fullName>
    </submittedName>
</protein>
<gene>
    <name evidence="1" type="ORF">LZT28_07270</name>
</gene>
<dbReference type="RefSeq" id="WP_197069655.1">
    <property type="nucleotide sequence ID" value="NZ_CAAKNK010000222.1"/>
</dbReference>
<evidence type="ECO:0000313" key="2">
    <source>
        <dbReference type="Proteomes" id="UP001208651"/>
    </source>
</evidence>
<dbReference type="Proteomes" id="UP001208651">
    <property type="component" value="Unassembled WGS sequence"/>
</dbReference>
<evidence type="ECO:0000313" key="1">
    <source>
        <dbReference type="EMBL" id="MCV3288056.1"/>
    </source>
</evidence>
<dbReference type="EMBL" id="JAJVCY010000009">
    <property type="protein sequence ID" value="MCV3288056.1"/>
    <property type="molecule type" value="Genomic_DNA"/>
</dbReference>
<organism evidence="1 2">
    <name type="scientific">Aeromonas media</name>
    <dbReference type="NCBI Taxonomy" id="651"/>
    <lineage>
        <taxon>Bacteria</taxon>
        <taxon>Pseudomonadati</taxon>
        <taxon>Pseudomonadota</taxon>
        <taxon>Gammaproteobacteria</taxon>
        <taxon>Aeromonadales</taxon>
        <taxon>Aeromonadaceae</taxon>
        <taxon>Aeromonas</taxon>
    </lineage>
</organism>
<accession>A0AAW5RH58</accession>
<reference evidence="1" key="1">
    <citation type="submission" date="2022-01" db="EMBL/GenBank/DDBJ databases">
        <title>Comparison of Fish pathogen Aeromonas spp.</title>
        <authorList>
            <person name="Dubey S."/>
            <person name="Sorum H."/>
            <person name="Munangandu H.M."/>
        </authorList>
    </citation>
    <scope>NUCLEOTIDE SEQUENCE</scope>
    <source>
        <strain evidence="1">SD/21-15</strain>
    </source>
</reference>